<name>C3YRK2_BRAFL</name>
<accession>C3YRK2</accession>
<dbReference type="PROSITE" id="PS51424">
    <property type="entry name" value="ROC"/>
    <property type="match status" value="1"/>
</dbReference>
<evidence type="ECO:0000256" key="8">
    <source>
        <dbReference type="ARBA" id="ARBA00032455"/>
    </source>
</evidence>
<feature type="domain" description="OTU" evidence="9">
    <location>
        <begin position="1054"/>
        <end position="1173"/>
    </location>
</feature>
<dbReference type="Gene3D" id="3.30.70.1390">
    <property type="entry name" value="ROC domain from the Parkinson's disease-associated leucine-rich repeat kinase 2"/>
    <property type="match status" value="1"/>
</dbReference>
<evidence type="ECO:0000256" key="5">
    <source>
        <dbReference type="ARBA" id="ARBA00023907"/>
    </source>
</evidence>
<dbReference type="Pfam" id="PF08477">
    <property type="entry name" value="Roc"/>
    <property type="match status" value="1"/>
</dbReference>
<dbReference type="Gene3D" id="3.80.10.10">
    <property type="entry name" value="Ribonuclease Inhibitor"/>
    <property type="match status" value="3"/>
</dbReference>
<evidence type="ECO:0000256" key="1">
    <source>
        <dbReference type="ARBA" id="ARBA00022614"/>
    </source>
</evidence>
<dbReference type="FunFam" id="3.90.70.80:FF:000063">
    <property type="entry name" value="Uncharacterized protein"/>
    <property type="match status" value="1"/>
</dbReference>
<dbReference type="Gene3D" id="3.40.50.300">
    <property type="entry name" value="P-loop containing nucleotide triphosphate hydrolases"/>
    <property type="match status" value="1"/>
</dbReference>
<dbReference type="InterPro" id="IPR038765">
    <property type="entry name" value="Papain-like_cys_pep_sf"/>
</dbReference>
<dbReference type="CDD" id="cd22758">
    <property type="entry name" value="OTU_232R-like"/>
    <property type="match status" value="1"/>
</dbReference>
<dbReference type="InterPro" id="IPR057263">
    <property type="entry name" value="COR-B"/>
</dbReference>
<keyword evidence="2" id="KW-0677">Repeat</keyword>
<dbReference type="EMBL" id="GG666547">
    <property type="protein sequence ID" value="EEN57199.1"/>
    <property type="molecule type" value="Genomic_DNA"/>
</dbReference>
<dbReference type="Pfam" id="PF20706">
    <property type="entry name" value="GT4-conflict"/>
    <property type="match status" value="1"/>
</dbReference>
<dbReference type="FunFam" id="3.40.50.2000:FF:000190">
    <property type="entry name" value="Uncharacterized protein"/>
    <property type="match status" value="1"/>
</dbReference>
<dbReference type="Gene3D" id="3.90.70.80">
    <property type="match status" value="1"/>
</dbReference>
<feature type="domain" description="Roc" evidence="10">
    <location>
        <begin position="431"/>
        <end position="615"/>
    </location>
</feature>
<dbReference type="SMART" id="SM00369">
    <property type="entry name" value="LRR_TYP"/>
    <property type="match status" value="12"/>
</dbReference>
<dbReference type="Gene3D" id="3.40.50.2000">
    <property type="entry name" value="Glycogen Phosphorylase B"/>
    <property type="match status" value="1"/>
</dbReference>
<dbReference type="InterPro" id="IPR032675">
    <property type="entry name" value="LRR_dom_sf"/>
</dbReference>
<keyword evidence="4" id="KW-0788">Thiol protease</keyword>
<dbReference type="PROSITE" id="PS50802">
    <property type="entry name" value="OTU"/>
    <property type="match status" value="1"/>
</dbReference>
<dbReference type="PANTHER" id="PTHR48051:SF54">
    <property type="entry name" value="LEUCINE-RICH REPEAT-CONTAINING PROTEIN"/>
    <property type="match status" value="1"/>
</dbReference>
<proteinExistence type="predicted"/>
<dbReference type="SUPFAM" id="SSF54001">
    <property type="entry name" value="Cysteine proteinases"/>
    <property type="match status" value="1"/>
</dbReference>
<evidence type="ECO:0000313" key="11">
    <source>
        <dbReference type="EMBL" id="EEN57199.1"/>
    </source>
</evidence>
<dbReference type="SUPFAM" id="SSF52058">
    <property type="entry name" value="L domain-like"/>
    <property type="match status" value="2"/>
</dbReference>
<sequence>MMASTSSFTDKVKPKEWDIMGKMTLLTLELRYKNLKQLPDELFELKDLEALDLSRNMNMELSNGLIKLTNLKLLSLAGCNLATVPAAVMKLPQLETLILSNNENITLPDDMSGLVNLTAIHLDWCNLDSLPPVVLKLSHLRSLDLSGNEQISLPDELCRLENIKELRLYACFMATVPPAVLKLTQLEKLNLSGNWGIHLPDGLSRLTNIRVLILLGTGMDTVPSVAWRLTQLERLYLSLNPLQTSTLPAKVGHLTNIKHLHLSHCQLHTLPPEVGRLTQLEWLDLSSNPLQTLPAEVGQLTKVKHLDLSYCQLHTLPPEVGRLTQLERLDLRNNPIQTLPVEVGQLTNIKHLKLSHCQLHTLPPEVGRLTQLEWLDLSSNPLQTLPAEVGQLTNVSYLHVSGNPLIKPPSEVCRQGISAIRRYFDELERSEENVSARLKVVVLGEKMAGKTSLVQTLRRGVSSLTEEEDRTHCVEVTQWAPDYNITFEVYDFGGHDVYHLTHQFFLTPDAFYLLLVNLETYSCSEQCYTETVGFWLDTLNARVPGAVVSLVGSKEDRCQPDDVIRKTTDIQKRTKMQTESWESIARLTSQQRGSSGSIKGISQQDDCLSRQGLRIVGNVLCVSAKPTSWIWRLLSRSPSWVSLKNHLLETGNNKTLFPTLRRVLPKTWMLFQRLLQVSMETSEHSEKTLRRTKRPPRYWLTSTECERIGNLAELSLERLEPVLSYLQQVGTILRYTDIPELKGLVFHDPPALIEIFKDLFHHDTKALFSTPRFANLTSSQLKTFQSDISDRGLIQKEVMTRLLPSDINLDIVTALMQNFGLCFEIQDEADPSKHSCLYRIPWYLQNQMPEELMSVWPANVPDEQEQLQLMCDIRGFCPRGLFQRFSVGIHPLVKDRTDWKDGVMAYRQDYHVLVCSKPAAGDTYITMATRGRPDQAGEMWGVVHPLLEVLVQLLREWSGVLYSLHVTCAHCIKARLDNPHQYNLRDRTADDGRDVRCPHPEVKYTASTSADLVYRPGGIRGWKQNFRALQGSSTVNADVSGSPGGDFNRLRWLLTEVKVKDDAYDDHYNRLAAHVTELGLRFRPEARGDHLSDFIPNQTWEEYLDTMSRDGTWGDHVVLQAMADMLGRDVIIVSSVEADNYVTVLHPQSQTSPRISLLLGHYAENHYASLDVLLLNDEYGTSKGGISTINCQLGQILVAAKAVVYCTALRVPKQDQEAADRDGVKLIQAVQLDKESVPTLDWLTKYHSVHYPGLPLHVTCIIGHADITDTAARNIWEQRYPQADLMTFNHVLPEDTEYYKGGRKAMKAWEKEKDMLDKCDNAKAAFSVGKRIYDHFDTMYKGKKKPKNHQIFLPKPSKIFLDATVRPGGEQKVVLCIGRVRKVEKLKGHDLVAQSMRDVVKEIKNVRLRVRGISEDDWETSQKILEDNLNSPDLNPTLLPYGTQEDIRDDMMTAHLVLMPSRSEPFGLVGLEAIAAGIPVLISDKTGLSGMILDLIEQKKLSAEHRHVIVETSVNDFDRAGDAKRWADRIVDILNHSDSEFEKAARLKRELVESRYWEESHRTFLQACGIPAGAADL</sequence>
<organism>
    <name type="scientific">Branchiostoma floridae</name>
    <name type="common">Florida lancelet</name>
    <name type="synonym">Amphioxus</name>
    <dbReference type="NCBI Taxonomy" id="7739"/>
    <lineage>
        <taxon>Eukaryota</taxon>
        <taxon>Metazoa</taxon>
        <taxon>Chordata</taxon>
        <taxon>Cephalochordata</taxon>
        <taxon>Leptocardii</taxon>
        <taxon>Amphioxiformes</taxon>
        <taxon>Branchiostomatidae</taxon>
        <taxon>Branchiostoma</taxon>
    </lineage>
</organism>
<evidence type="ECO:0000256" key="4">
    <source>
        <dbReference type="ARBA" id="ARBA00022807"/>
    </source>
</evidence>
<dbReference type="GO" id="GO:0000166">
    <property type="term" value="F:nucleotide binding"/>
    <property type="evidence" value="ECO:0007669"/>
    <property type="project" value="UniProtKB-KW"/>
</dbReference>
<dbReference type="InterPro" id="IPR003323">
    <property type="entry name" value="OTU_dom"/>
</dbReference>
<evidence type="ECO:0000256" key="7">
    <source>
        <dbReference type="ARBA" id="ARBA00029998"/>
    </source>
</evidence>
<dbReference type="Pfam" id="PF25497">
    <property type="entry name" value="COR-B"/>
    <property type="match status" value="1"/>
</dbReference>
<dbReference type="InParanoid" id="C3YRK2"/>
<keyword evidence="4" id="KW-0645">Protease</keyword>
<evidence type="ECO:0000259" key="10">
    <source>
        <dbReference type="PROSITE" id="PS51424"/>
    </source>
</evidence>
<dbReference type="FunFam" id="3.80.10.10:FF:001531">
    <property type="entry name" value="Uncharacterized protein"/>
    <property type="match status" value="1"/>
</dbReference>
<evidence type="ECO:0000256" key="2">
    <source>
        <dbReference type="ARBA" id="ARBA00022737"/>
    </source>
</evidence>
<evidence type="ECO:0000256" key="6">
    <source>
        <dbReference type="ARBA" id="ARBA00029588"/>
    </source>
</evidence>
<dbReference type="GO" id="GO:0009966">
    <property type="term" value="P:regulation of signal transduction"/>
    <property type="evidence" value="ECO:0007669"/>
    <property type="project" value="UniProtKB-ARBA"/>
</dbReference>
<evidence type="ECO:0000259" key="9">
    <source>
        <dbReference type="PROSITE" id="PS50802"/>
    </source>
</evidence>
<evidence type="ECO:0000256" key="3">
    <source>
        <dbReference type="ARBA" id="ARBA00022741"/>
    </source>
</evidence>
<dbReference type="eggNOG" id="KOG0619">
    <property type="taxonomic scope" value="Eukaryota"/>
</dbReference>
<dbReference type="FunFam" id="3.30.70.1390:FF:000006">
    <property type="entry name" value="Cyclic GMP-binding protein C"/>
    <property type="match status" value="1"/>
</dbReference>
<dbReference type="InterPro" id="IPR050216">
    <property type="entry name" value="LRR_domain-containing"/>
</dbReference>
<dbReference type="Pfam" id="PF13855">
    <property type="entry name" value="LRR_8"/>
    <property type="match status" value="2"/>
</dbReference>
<dbReference type="InterPro" id="IPR003591">
    <property type="entry name" value="Leu-rich_rpt_typical-subtyp"/>
</dbReference>
<gene>
    <name evidence="11" type="ORF">BRAFLDRAFT_75632</name>
</gene>
<dbReference type="SMART" id="SM00364">
    <property type="entry name" value="LRR_BAC"/>
    <property type="match status" value="5"/>
</dbReference>
<dbReference type="PANTHER" id="PTHR48051">
    <property type="match status" value="1"/>
</dbReference>
<dbReference type="SUPFAM" id="SSF53756">
    <property type="entry name" value="UDP-Glycosyltransferase/glycogen phosphorylase"/>
    <property type="match status" value="1"/>
</dbReference>
<protein>
    <recommendedName>
        <fullName evidence="5">Leucine-rich repeat protein SHOC-2</fullName>
    </recommendedName>
    <alternativeName>
        <fullName evidence="8">Protein soc-2 homolog</fullName>
    </alternativeName>
    <alternativeName>
        <fullName evidence="6 7">protein Sur-8 homolog</fullName>
    </alternativeName>
</protein>
<dbReference type="InterPro" id="IPR001611">
    <property type="entry name" value="Leu-rich_rpt"/>
</dbReference>
<dbReference type="SUPFAM" id="SSF52540">
    <property type="entry name" value="P-loop containing nucleoside triphosphate hydrolases"/>
    <property type="match status" value="1"/>
</dbReference>
<dbReference type="InterPro" id="IPR027417">
    <property type="entry name" value="P-loop_NTPase"/>
</dbReference>
<reference evidence="11" key="1">
    <citation type="journal article" date="2008" name="Nature">
        <title>The amphioxus genome and the evolution of the chordate karyotype.</title>
        <authorList>
            <consortium name="US DOE Joint Genome Institute (JGI-PGF)"/>
            <person name="Putnam N.H."/>
            <person name="Butts T."/>
            <person name="Ferrier D.E.K."/>
            <person name="Furlong R.F."/>
            <person name="Hellsten U."/>
            <person name="Kawashima T."/>
            <person name="Robinson-Rechavi M."/>
            <person name="Shoguchi E."/>
            <person name="Terry A."/>
            <person name="Yu J.-K."/>
            <person name="Benito-Gutierrez E.L."/>
            <person name="Dubchak I."/>
            <person name="Garcia-Fernandez J."/>
            <person name="Gibson-Brown J.J."/>
            <person name="Grigoriev I.V."/>
            <person name="Horton A.C."/>
            <person name="de Jong P.J."/>
            <person name="Jurka J."/>
            <person name="Kapitonov V.V."/>
            <person name="Kohara Y."/>
            <person name="Kuroki Y."/>
            <person name="Lindquist E."/>
            <person name="Lucas S."/>
            <person name="Osoegawa K."/>
            <person name="Pennacchio L.A."/>
            <person name="Salamov A.A."/>
            <person name="Satou Y."/>
            <person name="Sauka-Spengler T."/>
            <person name="Schmutz J."/>
            <person name="Shin-I T."/>
            <person name="Toyoda A."/>
            <person name="Bronner-Fraser M."/>
            <person name="Fujiyama A."/>
            <person name="Holland L.Z."/>
            <person name="Holland P.W.H."/>
            <person name="Satoh N."/>
            <person name="Rokhsar D.S."/>
        </authorList>
    </citation>
    <scope>NUCLEOTIDE SEQUENCE [LARGE SCALE GENOMIC DNA]</scope>
    <source>
        <strain evidence="11">S238N-H82</strain>
        <tissue evidence="11">Testes</tissue>
    </source>
</reference>
<dbReference type="PROSITE" id="PS51450">
    <property type="entry name" value="LRR"/>
    <property type="match status" value="3"/>
</dbReference>
<keyword evidence="3" id="KW-0547">Nucleotide-binding</keyword>
<dbReference type="InterPro" id="IPR020859">
    <property type="entry name" value="ROC"/>
</dbReference>
<dbReference type="GO" id="GO:0008234">
    <property type="term" value="F:cysteine-type peptidase activity"/>
    <property type="evidence" value="ECO:0007669"/>
    <property type="project" value="UniProtKB-KW"/>
</dbReference>
<keyword evidence="4" id="KW-0378">Hydrolase</keyword>
<dbReference type="CDD" id="cd03801">
    <property type="entry name" value="GT4_PimA-like"/>
    <property type="match status" value="1"/>
</dbReference>
<keyword evidence="1" id="KW-0433">Leucine-rich repeat</keyword>